<dbReference type="NCBIfam" id="TIGR02669">
    <property type="entry name" value="SpoIID_LytB"/>
    <property type="match status" value="1"/>
</dbReference>
<accession>A0A0X1U852</accession>
<dbReference type="Proteomes" id="UP000068026">
    <property type="component" value="Chromosome"/>
</dbReference>
<dbReference type="GO" id="GO:0030288">
    <property type="term" value="C:outer membrane-bounded periplasmic space"/>
    <property type="evidence" value="ECO:0007669"/>
    <property type="project" value="TreeGrafter"/>
</dbReference>
<dbReference type="Pfam" id="PF08486">
    <property type="entry name" value="SpoIID"/>
    <property type="match status" value="1"/>
</dbReference>
<dbReference type="PANTHER" id="PTHR30032:SF4">
    <property type="entry name" value="AMIDASE ENHANCER"/>
    <property type="match status" value="1"/>
</dbReference>
<feature type="chain" id="PRO_5044547695" evidence="1">
    <location>
        <begin position="29"/>
        <end position="539"/>
    </location>
</feature>
<name>A0A0X1U852_ANAPI</name>
<organism evidence="4 6">
    <name type="scientific">Anaerotignum propionicum DSM 1682</name>
    <dbReference type="NCBI Taxonomy" id="991789"/>
    <lineage>
        <taxon>Bacteria</taxon>
        <taxon>Bacillati</taxon>
        <taxon>Bacillota</taxon>
        <taxon>Clostridia</taxon>
        <taxon>Lachnospirales</taxon>
        <taxon>Anaerotignaceae</taxon>
        <taxon>Anaerotignum</taxon>
    </lineage>
</organism>
<sequence>MNRKIKKLITAALTLTIGFSSMSQVAFAYEVPQAVRIGLESICKNKTTALIGGRELLIGTEKNGSFKENGSISSSTGFTAAIASGEYIAIEEEMSQRNASDLADILSRLGHRAYSAYLGNDKWTVYVSGSSVSEVESASRYSATRTTFTGIRLDGSQTSVLFPSEINPAFMGTGEQDTFSINGKSYRGMLTFVIHGGTMTAVNVVDLDMYLYGVVPAEMPASYEMEALKAQTISARTYAMMKISAYRNLGYEFNDTISCQVYNGYSGESARSTQAVNATSGKIAVYDGKPIEAYFCASTGGYTENSENVWANPLPYLKAVPEIAEDGDNSWKVTLTLNDLDALLSAKGENIGSAEDIVITKLSTGGRVQEMKIVGSRGSKTLTKEAIRTYFSSASCGSLPGKMFTINGKGGEIGIYGEGTKKSSSSNQSSNMGSGTLAEAGAKNGIVANTEGSLSAINEKTLSISGGSKVGTTTSQSSDYEIYSVNISTVDNSGRFVIEGIGRGHGVGLSQKGAQSMAKLGYKYDEILKYYYTGITIEG</sequence>
<proteinExistence type="predicted"/>
<dbReference type="RefSeq" id="WP_066049787.1">
    <property type="nucleotide sequence ID" value="NZ_CP014223.1"/>
</dbReference>
<dbReference type="InterPro" id="IPR051922">
    <property type="entry name" value="Bact_Sporulation_Assoc"/>
</dbReference>
<dbReference type="InterPro" id="IPR013486">
    <property type="entry name" value="SpoIID/LytB"/>
</dbReference>
<protein>
    <submittedName>
        <fullName evidence="3">Amidase enhancer</fullName>
    </submittedName>
    <submittedName>
        <fullName evidence="4">Stage II sporulation protein D</fullName>
    </submittedName>
</protein>
<evidence type="ECO:0000259" key="2">
    <source>
        <dbReference type="Pfam" id="PF08486"/>
    </source>
</evidence>
<keyword evidence="5" id="KW-1185">Reference proteome</keyword>
<evidence type="ECO:0000313" key="3">
    <source>
        <dbReference type="EMBL" id="AMJ41114.1"/>
    </source>
</evidence>
<feature type="domain" description="Sporulation stage II protein D amidase enhancer LytB N-terminal" evidence="2">
    <location>
        <begin position="197"/>
        <end position="286"/>
    </location>
</feature>
<dbReference type="InterPro" id="IPR013693">
    <property type="entry name" value="SpoIID/LytB_N"/>
</dbReference>
<dbReference type="EMBL" id="CP014223">
    <property type="protein sequence ID" value="AMJ41114.1"/>
    <property type="molecule type" value="Genomic_DNA"/>
</dbReference>
<evidence type="ECO:0000313" key="5">
    <source>
        <dbReference type="Proteomes" id="UP000068026"/>
    </source>
</evidence>
<evidence type="ECO:0000313" key="4">
    <source>
        <dbReference type="EMBL" id="SHE63852.1"/>
    </source>
</evidence>
<dbReference type="PANTHER" id="PTHR30032">
    <property type="entry name" value="N-ACETYLMURAMOYL-L-ALANINE AMIDASE-RELATED"/>
    <property type="match status" value="1"/>
</dbReference>
<reference evidence="5" key="2">
    <citation type="submission" date="2016-01" db="EMBL/GenBank/DDBJ databases">
        <authorList>
            <person name="Poehlein A."/>
            <person name="Schlien K."/>
            <person name="Gottschalk G."/>
            <person name="Buckel W."/>
            <person name="Daniel R."/>
        </authorList>
    </citation>
    <scope>NUCLEOTIDE SEQUENCE [LARGE SCALE GENOMIC DNA]</scope>
    <source>
        <strain evidence="5">X2</strain>
    </source>
</reference>
<keyword evidence="1" id="KW-0732">Signal</keyword>
<dbReference type="Proteomes" id="UP000184204">
    <property type="component" value="Unassembled WGS sequence"/>
</dbReference>
<reference evidence="3 5" key="1">
    <citation type="journal article" date="2016" name="Genome Announc.">
        <title>Complete Genome Sequence of the Amino Acid-Fermenting Clostridium propionicum X2 (DSM 1682).</title>
        <authorList>
            <person name="Poehlein A."/>
            <person name="Schlien K."/>
            <person name="Chowdhury N.P."/>
            <person name="Gottschalk G."/>
            <person name="Buckel W."/>
            <person name="Daniel R."/>
        </authorList>
    </citation>
    <scope>NUCLEOTIDE SEQUENCE [LARGE SCALE GENOMIC DNA]</scope>
    <source>
        <strain evidence="3 5">X2</strain>
    </source>
</reference>
<dbReference type="AlphaFoldDB" id="A0A0X1U852"/>
<gene>
    <name evidence="3" type="primary">lytB_3</name>
    <name evidence="3" type="ORF">CPRO_15210</name>
    <name evidence="4" type="ORF">SAMN02745151_01331</name>
</gene>
<feature type="signal peptide" evidence="1">
    <location>
        <begin position="1"/>
        <end position="28"/>
    </location>
</feature>
<reference evidence="4" key="3">
    <citation type="submission" date="2016-11" db="EMBL/GenBank/DDBJ databases">
        <authorList>
            <person name="Varghese N."/>
            <person name="Submissions S."/>
        </authorList>
    </citation>
    <scope>NUCLEOTIDE SEQUENCE</scope>
    <source>
        <strain evidence="4">DSM 1682</strain>
    </source>
</reference>
<evidence type="ECO:0000256" key="1">
    <source>
        <dbReference type="SAM" id="SignalP"/>
    </source>
</evidence>
<dbReference type="EMBL" id="FQUA01000004">
    <property type="protein sequence ID" value="SHE63852.1"/>
    <property type="molecule type" value="Genomic_DNA"/>
</dbReference>
<evidence type="ECO:0000313" key="6">
    <source>
        <dbReference type="Proteomes" id="UP000184204"/>
    </source>
</evidence>
<dbReference type="GO" id="GO:0030435">
    <property type="term" value="P:sporulation resulting in formation of a cellular spore"/>
    <property type="evidence" value="ECO:0007669"/>
    <property type="project" value="InterPro"/>
</dbReference>
<reference evidence="6" key="4">
    <citation type="submission" date="2016-11" db="EMBL/GenBank/DDBJ databases">
        <authorList>
            <person name="Jaros S."/>
            <person name="Januszkiewicz K."/>
            <person name="Wedrychowicz H."/>
        </authorList>
    </citation>
    <scope>NUCLEOTIDE SEQUENCE [LARGE SCALE GENOMIC DNA]</scope>
    <source>
        <strain evidence="6">DSM 1682</strain>
    </source>
</reference>
<dbReference type="KEGG" id="cpro:CPRO_15210"/>
<dbReference type="OrthoDB" id="9794671at2"/>